<reference evidence="2" key="1">
    <citation type="submission" date="2014-08" db="EMBL/GenBank/DDBJ databases">
        <authorList>
            <person name="Senf B."/>
            <person name="Petzold A."/>
            <person name="Downie B.R."/>
            <person name="Koch P."/>
            <person name="Platzer M."/>
        </authorList>
    </citation>
    <scope>NUCLEOTIDE SEQUENCE [LARGE SCALE GENOMIC DNA]</scope>
    <source>
        <strain evidence="2">GRZ</strain>
    </source>
</reference>
<organism evidence="2 3">
    <name type="scientific">Nothobranchius furzeri</name>
    <name type="common">Turquoise killifish</name>
    <dbReference type="NCBI Taxonomy" id="105023"/>
    <lineage>
        <taxon>Eukaryota</taxon>
        <taxon>Metazoa</taxon>
        <taxon>Chordata</taxon>
        <taxon>Craniata</taxon>
        <taxon>Vertebrata</taxon>
        <taxon>Euteleostomi</taxon>
        <taxon>Actinopterygii</taxon>
        <taxon>Neopterygii</taxon>
        <taxon>Teleostei</taxon>
        <taxon>Neoteleostei</taxon>
        <taxon>Acanthomorphata</taxon>
        <taxon>Ovalentaria</taxon>
        <taxon>Atherinomorphae</taxon>
        <taxon>Cyprinodontiformes</taxon>
        <taxon>Nothobranchiidae</taxon>
        <taxon>Nothobranchius</taxon>
    </lineage>
</organism>
<reference evidence="2" key="3">
    <citation type="submission" date="2025-09" db="UniProtKB">
        <authorList>
            <consortium name="Ensembl"/>
        </authorList>
    </citation>
    <scope>IDENTIFICATION</scope>
</reference>
<dbReference type="Ensembl" id="ENSNFUT00015053446.1">
    <property type="protein sequence ID" value="ENSNFUP00015051242.1"/>
    <property type="gene ID" value="ENSNFUG00015024025.1"/>
</dbReference>
<dbReference type="AlphaFoldDB" id="A0A8C6VZG7"/>
<proteinExistence type="predicted"/>
<evidence type="ECO:0000313" key="2">
    <source>
        <dbReference type="Ensembl" id="ENSNFUP00015051242.1"/>
    </source>
</evidence>
<dbReference type="CDD" id="cd01650">
    <property type="entry name" value="RT_nLTR_like"/>
    <property type="match status" value="1"/>
</dbReference>
<feature type="domain" description="Reverse transcriptase" evidence="1">
    <location>
        <begin position="539"/>
        <end position="803"/>
    </location>
</feature>
<dbReference type="Pfam" id="PF00078">
    <property type="entry name" value="RVT_1"/>
    <property type="match status" value="1"/>
</dbReference>
<dbReference type="SUPFAM" id="SSF56219">
    <property type="entry name" value="DNase I-like"/>
    <property type="match status" value="1"/>
</dbReference>
<dbReference type="PANTHER" id="PTHR33332">
    <property type="entry name" value="REVERSE TRANSCRIPTASE DOMAIN-CONTAINING PROTEIN"/>
    <property type="match status" value="1"/>
</dbReference>
<keyword evidence="3" id="KW-1185">Reference proteome</keyword>
<dbReference type="Pfam" id="PF03372">
    <property type="entry name" value="Exo_endo_phos"/>
    <property type="match status" value="1"/>
</dbReference>
<dbReference type="Proteomes" id="UP000694548">
    <property type="component" value="Chromosome sgr18"/>
</dbReference>
<dbReference type="PROSITE" id="PS50878">
    <property type="entry name" value="RT_POL"/>
    <property type="match status" value="1"/>
</dbReference>
<protein>
    <recommendedName>
        <fullName evidence="1">Reverse transcriptase domain-containing protein</fullName>
    </recommendedName>
</protein>
<dbReference type="InterPro" id="IPR036691">
    <property type="entry name" value="Endo/exonu/phosph_ase_sf"/>
</dbReference>
<dbReference type="InterPro" id="IPR000477">
    <property type="entry name" value="RT_dom"/>
</dbReference>
<dbReference type="InterPro" id="IPR005135">
    <property type="entry name" value="Endo/exonuclease/phosphatase"/>
</dbReference>
<dbReference type="GO" id="GO:0003824">
    <property type="term" value="F:catalytic activity"/>
    <property type="evidence" value="ECO:0007669"/>
    <property type="project" value="InterPro"/>
</dbReference>
<dbReference type="InterPro" id="IPR043502">
    <property type="entry name" value="DNA/RNA_pol_sf"/>
</dbReference>
<evidence type="ECO:0000259" key="1">
    <source>
        <dbReference type="PROSITE" id="PS50878"/>
    </source>
</evidence>
<dbReference type="GeneTree" id="ENSGT00980000198573"/>
<sequence>MHPAELLNYPIETVSCPRPKPHRLNIRLNKANHGNLINIRTNSTEQKTRKIKCGLLNIRSIFSKTLLVNDLICDNHISLLSLTESWLQQEDYVSLNESTPSNYLNHHIDQSTGRGGGVATIFHSDLLISPLQINSYSSFEHLILSFPNPDCKTVKPLLFVVLYRPPGPYSEFLDQISDFLSDLVLNTDKVIVVGDFNIHVDIENDSLNVAFSNILDSIGFTQRIHSSTHSCHHTLDLVLTYGIECEEITIFPHNPVLSDHFLITFEFFITEFSRHESKFHYSRSLSDNAVASFKSTVPSLLSSASQRNVAEGNIFSSSPSQIDALVHHVNSSLRVALDDVAPLKKKVIRDRKLAPWFNSHLRALKQNSRKLERTWRSTHHEEAYLPWKNSLVLYKNKLRQTRTAYFSALIEENKHNPKFLFSTVAKLTQNHSSEPSIPLALSSNDFMGFFTSKINSIRNKIFSILPNAISSSSVSEAASEVTVEPHLCLNRFDPVELSELSKILASSKPSTCILDPIPTKLFKEAFPLVTAPILDIINLSLVNGYVPQDFKVAVIKPSLKKPSLDPDDPMNYRPISNLPFLSKVLEKIVAIQVCEHLNTNALFEEFQSGFREYHSTETALVRVTNDILMASDKNLVSVLVLLDLSAAFDTVDHNVLLERLEHVVGIKGTALGWFKSYLSDRFHFVNVHDKSSSYSRVTCGVPQGSVLGPILFTIYMLPIGKIIRQHGINFHCYADDTQLYLSINPDEPNRLGRLQACLEDIKNWMTLNFLLLNQDKTEVLIFGPEIQKRKLLSQSPDLNGITLISENKARNLGVIFDQDMSFKSQVSQVCRISFFHLRNIAKIRSILSRSDAEKLVHAFITSRLDYCNSLLSGSPQNVVKSLQLVQNAAARVLMRIKKRDHISPVLASLHWLPVKFRIDFKILLLTYKALNNQGPSYISNLIVPYVPNRALRSQTAGLLVVPRISKLRMGGRSFSYQAPLLWNQLPALVREADTLSTFKNRLKTFLFDRAYS</sequence>
<dbReference type="SUPFAM" id="SSF56672">
    <property type="entry name" value="DNA/RNA polymerases"/>
    <property type="match status" value="1"/>
</dbReference>
<reference evidence="2" key="2">
    <citation type="submission" date="2025-08" db="UniProtKB">
        <authorList>
            <consortium name="Ensembl"/>
        </authorList>
    </citation>
    <scope>IDENTIFICATION</scope>
</reference>
<name>A0A8C6VZG7_NOTFU</name>
<accession>A0A8C6VZG7</accession>
<dbReference type="Gene3D" id="3.60.10.10">
    <property type="entry name" value="Endonuclease/exonuclease/phosphatase"/>
    <property type="match status" value="1"/>
</dbReference>
<evidence type="ECO:0000313" key="3">
    <source>
        <dbReference type="Proteomes" id="UP000694548"/>
    </source>
</evidence>